<dbReference type="SUPFAM" id="SSF57850">
    <property type="entry name" value="RING/U-box"/>
    <property type="match status" value="1"/>
</dbReference>
<proteinExistence type="predicted"/>
<gene>
    <name evidence="6" type="ORF">PANT1444_LOCUS5481</name>
</gene>
<sequence length="239" mass="26120">MEHDCMEDSVPLCEDGPQCRICFDGGSDGEQGPLFRPCRCSGSMAWVHRECLDQWRRSSVNPRSFFRCDNCIFEYRFGRAFVAYDRFTVARLLDSRFAVHGLSTLVLGCLVFAGGFVAKSFSPGLTWWEVVCCFNVEHLVYGSTLTGVGSLLGWLISLVGGGGGWWVRTLDLGGTGRLGGAGGNDKAGKIILAVLVVVGICVAFKWIYDRIETYAQKAVRTAQCVVLEGPVAEARRLAA</sequence>
<evidence type="ECO:0000256" key="1">
    <source>
        <dbReference type="ARBA" id="ARBA00022723"/>
    </source>
</evidence>
<feature type="transmembrane region" description="Helical" evidence="4">
    <location>
        <begin position="139"/>
        <end position="167"/>
    </location>
</feature>
<dbReference type="InterPro" id="IPR013083">
    <property type="entry name" value="Znf_RING/FYVE/PHD"/>
</dbReference>
<evidence type="ECO:0000313" key="6">
    <source>
        <dbReference type="EMBL" id="CAD8478017.1"/>
    </source>
</evidence>
<protein>
    <recommendedName>
        <fullName evidence="5">RING-CH-type domain-containing protein</fullName>
    </recommendedName>
</protein>
<dbReference type="SMART" id="SM00744">
    <property type="entry name" value="RINGv"/>
    <property type="match status" value="1"/>
</dbReference>
<dbReference type="InterPro" id="IPR011016">
    <property type="entry name" value="Znf_RING-CH"/>
</dbReference>
<dbReference type="EMBL" id="HBEP01009743">
    <property type="protein sequence ID" value="CAD8478017.1"/>
    <property type="molecule type" value="Transcribed_RNA"/>
</dbReference>
<dbReference type="AlphaFoldDB" id="A0A7S0HHZ8"/>
<keyword evidence="4" id="KW-1133">Transmembrane helix</keyword>
<keyword evidence="3" id="KW-0862">Zinc</keyword>
<evidence type="ECO:0000256" key="3">
    <source>
        <dbReference type="ARBA" id="ARBA00022833"/>
    </source>
</evidence>
<feature type="domain" description="RING-CH-type" evidence="5">
    <location>
        <begin position="11"/>
        <end position="78"/>
    </location>
</feature>
<feature type="transmembrane region" description="Helical" evidence="4">
    <location>
        <begin position="187"/>
        <end position="208"/>
    </location>
</feature>
<evidence type="ECO:0000256" key="2">
    <source>
        <dbReference type="ARBA" id="ARBA00022771"/>
    </source>
</evidence>
<evidence type="ECO:0000259" key="5">
    <source>
        <dbReference type="PROSITE" id="PS51292"/>
    </source>
</evidence>
<keyword evidence="4" id="KW-0812">Transmembrane</keyword>
<evidence type="ECO:0000256" key="4">
    <source>
        <dbReference type="SAM" id="Phobius"/>
    </source>
</evidence>
<dbReference type="GO" id="GO:0008270">
    <property type="term" value="F:zinc ion binding"/>
    <property type="evidence" value="ECO:0007669"/>
    <property type="project" value="UniProtKB-KW"/>
</dbReference>
<feature type="transmembrane region" description="Helical" evidence="4">
    <location>
        <begin position="97"/>
        <end position="118"/>
    </location>
</feature>
<accession>A0A7S0HHZ8</accession>
<reference evidence="6" key="1">
    <citation type="submission" date="2021-01" db="EMBL/GenBank/DDBJ databases">
        <authorList>
            <person name="Corre E."/>
            <person name="Pelletier E."/>
            <person name="Niang G."/>
            <person name="Scheremetjew M."/>
            <person name="Finn R."/>
            <person name="Kale V."/>
            <person name="Holt S."/>
            <person name="Cochrane G."/>
            <person name="Meng A."/>
            <person name="Brown T."/>
            <person name="Cohen L."/>
        </authorList>
    </citation>
    <scope>NUCLEOTIDE SEQUENCE</scope>
    <source>
        <strain evidence="6">CCMP1374</strain>
    </source>
</reference>
<keyword evidence="2" id="KW-0863">Zinc-finger</keyword>
<dbReference type="Pfam" id="PF12906">
    <property type="entry name" value="RINGv"/>
    <property type="match status" value="1"/>
</dbReference>
<name>A0A7S0HHZ8_9EUKA</name>
<keyword evidence="1" id="KW-0479">Metal-binding</keyword>
<dbReference type="Gene3D" id="3.30.40.10">
    <property type="entry name" value="Zinc/RING finger domain, C3HC4 (zinc finger)"/>
    <property type="match status" value="1"/>
</dbReference>
<organism evidence="6">
    <name type="scientific">Phaeocystis antarctica</name>
    <dbReference type="NCBI Taxonomy" id="33657"/>
    <lineage>
        <taxon>Eukaryota</taxon>
        <taxon>Haptista</taxon>
        <taxon>Haptophyta</taxon>
        <taxon>Prymnesiophyceae</taxon>
        <taxon>Phaeocystales</taxon>
        <taxon>Phaeocystaceae</taxon>
        <taxon>Phaeocystis</taxon>
    </lineage>
</organism>
<dbReference type="PANTHER" id="PTHR46347:SF1">
    <property type="entry name" value="RING_FYVE_PHD ZINC FINGER SUPERFAMILY PROTEIN"/>
    <property type="match status" value="1"/>
</dbReference>
<keyword evidence="4" id="KW-0472">Membrane</keyword>
<dbReference type="PROSITE" id="PS51292">
    <property type="entry name" value="ZF_RING_CH"/>
    <property type="match status" value="1"/>
</dbReference>
<dbReference type="CDD" id="cd16495">
    <property type="entry name" value="RING_CH-C4HC3_MARCH"/>
    <property type="match status" value="1"/>
</dbReference>
<dbReference type="PANTHER" id="PTHR46347">
    <property type="entry name" value="RING/FYVE/PHD ZINC FINGER SUPERFAMILY PROTEIN"/>
    <property type="match status" value="1"/>
</dbReference>